<protein>
    <recommendedName>
        <fullName evidence="3">Haloacid dehalogenase</fullName>
    </recommendedName>
</protein>
<proteinExistence type="predicted"/>
<name>A0A1J4U5P9_9BACT</name>
<gene>
    <name evidence="1" type="ORF">AUJ23_03290</name>
</gene>
<dbReference type="AlphaFoldDB" id="A0A1J4U5P9"/>
<evidence type="ECO:0000313" key="1">
    <source>
        <dbReference type="EMBL" id="OIO18611.1"/>
    </source>
</evidence>
<reference evidence="1 2" key="1">
    <citation type="journal article" date="2016" name="Environ. Microbiol.">
        <title>Genomic resolution of a cold subsurface aquifer community provides metabolic insights for novel microbes adapted to high CO concentrations.</title>
        <authorList>
            <person name="Probst A.J."/>
            <person name="Castelle C.J."/>
            <person name="Singh A."/>
            <person name="Brown C.T."/>
            <person name="Anantharaman K."/>
            <person name="Sharon I."/>
            <person name="Hug L.A."/>
            <person name="Burstein D."/>
            <person name="Emerson J.B."/>
            <person name="Thomas B.C."/>
            <person name="Banfield J.F."/>
        </authorList>
    </citation>
    <scope>NUCLEOTIDE SEQUENCE [LARGE SCALE GENOMIC DNA]</scope>
    <source>
        <strain evidence="1">CG1_02_32_51</strain>
    </source>
</reference>
<accession>A0A1J4U5P9</accession>
<evidence type="ECO:0000313" key="2">
    <source>
        <dbReference type="Proteomes" id="UP000181941"/>
    </source>
</evidence>
<dbReference type="EMBL" id="MNVC01000037">
    <property type="protein sequence ID" value="OIO18611.1"/>
    <property type="molecule type" value="Genomic_DNA"/>
</dbReference>
<evidence type="ECO:0008006" key="3">
    <source>
        <dbReference type="Google" id="ProtNLM"/>
    </source>
</evidence>
<dbReference type="Proteomes" id="UP000181941">
    <property type="component" value="Unassembled WGS sequence"/>
</dbReference>
<organism evidence="1 2">
    <name type="scientific">Candidatus Magasanikbacteria bacterium CG1_02_32_51</name>
    <dbReference type="NCBI Taxonomy" id="1805238"/>
    <lineage>
        <taxon>Bacteria</taxon>
        <taxon>Candidatus Magasanikiibacteriota</taxon>
    </lineage>
</organism>
<comment type="caution">
    <text evidence="1">The sequence shown here is derived from an EMBL/GenBank/DDBJ whole genome shotgun (WGS) entry which is preliminary data.</text>
</comment>
<sequence length="110" mass="13334">MNKSTQKIIFVDFYGILSSTRYWFSLENPKHKWHSYFAGIQDFLLVKNRELLDDWMKGKYTSEDIHHILAEKLDLNFDELFQVFVEDCKKIEFSKKITDFIRTISLYYGY</sequence>